<evidence type="ECO:0000256" key="1">
    <source>
        <dbReference type="SAM" id="Phobius"/>
    </source>
</evidence>
<feature type="transmembrane region" description="Helical" evidence="1">
    <location>
        <begin position="39"/>
        <end position="58"/>
    </location>
</feature>
<gene>
    <name evidence="2" type="ORF">FHS07_002127</name>
</gene>
<evidence type="ECO:0000313" key="3">
    <source>
        <dbReference type="Proteomes" id="UP000543579"/>
    </source>
</evidence>
<keyword evidence="1" id="KW-0812">Transmembrane</keyword>
<proteinExistence type="predicted"/>
<sequence length="266" mass="27795">MTALAPAPRRATHAHPHRLTFAHLLRSETIKILTLRSTWWSLGLTAAMSLSILFLLALASNDNGGMFSPVMIMVAPIQFTMLVAGIFGAIMITGEYSTGMIRSTLTAEPRRGAVVLAKALVVSLLMAVTTVLTYVVAALITAPLVPGGLDWSEPTSALLPLLSGVASMVAFTLIGLGFGFLIRNGAGAIAATVGILFVLPIVMSLFAMAGERWGWIYESVAYLPSNAATTLTTGGATDLSGAAIALTAWAVVPLALGWATLRSRDA</sequence>
<comment type="caution">
    <text evidence="2">The sequence shown here is derived from an EMBL/GenBank/DDBJ whole genome shotgun (WGS) entry which is preliminary data.</text>
</comment>
<organism evidence="2 3">
    <name type="scientific">Microbacterium proteolyticum</name>
    <dbReference type="NCBI Taxonomy" id="1572644"/>
    <lineage>
        <taxon>Bacteria</taxon>
        <taxon>Bacillati</taxon>
        <taxon>Actinomycetota</taxon>
        <taxon>Actinomycetes</taxon>
        <taxon>Micrococcales</taxon>
        <taxon>Microbacteriaceae</taxon>
        <taxon>Microbacterium</taxon>
    </lineage>
</organism>
<reference evidence="2 3" key="1">
    <citation type="submission" date="2020-08" db="EMBL/GenBank/DDBJ databases">
        <title>Genomic Encyclopedia of Type Strains, Phase III (KMG-III): the genomes of soil and plant-associated and newly described type strains.</title>
        <authorList>
            <person name="Whitman W."/>
        </authorList>
    </citation>
    <scope>NUCLEOTIDE SEQUENCE [LARGE SCALE GENOMIC DNA]</scope>
    <source>
        <strain evidence="2 3">CECT 8356</strain>
    </source>
</reference>
<feature type="transmembrane region" description="Helical" evidence="1">
    <location>
        <begin position="70"/>
        <end position="92"/>
    </location>
</feature>
<accession>A0A7W5CIR5</accession>
<feature type="transmembrane region" description="Helical" evidence="1">
    <location>
        <begin position="157"/>
        <end position="181"/>
    </location>
</feature>
<keyword evidence="1" id="KW-1133">Transmembrane helix</keyword>
<feature type="transmembrane region" description="Helical" evidence="1">
    <location>
        <begin position="239"/>
        <end position="261"/>
    </location>
</feature>
<dbReference type="PANTHER" id="PTHR37305:SF1">
    <property type="entry name" value="MEMBRANE PROTEIN"/>
    <property type="match status" value="1"/>
</dbReference>
<dbReference type="Proteomes" id="UP000543579">
    <property type="component" value="Unassembled WGS sequence"/>
</dbReference>
<feature type="transmembrane region" description="Helical" evidence="1">
    <location>
        <begin position="188"/>
        <end position="209"/>
    </location>
</feature>
<dbReference type="GO" id="GO:0005886">
    <property type="term" value="C:plasma membrane"/>
    <property type="evidence" value="ECO:0007669"/>
    <property type="project" value="UniProtKB-SubCell"/>
</dbReference>
<dbReference type="EMBL" id="JACHXY010000002">
    <property type="protein sequence ID" value="MBB3158431.1"/>
    <property type="molecule type" value="Genomic_DNA"/>
</dbReference>
<dbReference type="Pfam" id="PF12679">
    <property type="entry name" value="ABC2_membrane_2"/>
    <property type="match status" value="1"/>
</dbReference>
<dbReference type="RefSeq" id="WP_183419861.1">
    <property type="nucleotide sequence ID" value="NZ_JACHXY010000002.1"/>
</dbReference>
<dbReference type="GO" id="GO:0140359">
    <property type="term" value="F:ABC-type transporter activity"/>
    <property type="evidence" value="ECO:0007669"/>
    <property type="project" value="InterPro"/>
</dbReference>
<feature type="transmembrane region" description="Helical" evidence="1">
    <location>
        <begin position="113"/>
        <end position="137"/>
    </location>
</feature>
<dbReference type="PANTHER" id="PTHR37305">
    <property type="entry name" value="INTEGRAL MEMBRANE PROTEIN-RELATED"/>
    <property type="match status" value="1"/>
</dbReference>
<dbReference type="AlphaFoldDB" id="A0A7W5CIR5"/>
<protein>
    <submittedName>
        <fullName evidence="2">ABC-2 type transport system permease protein</fullName>
    </submittedName>
</protein>
<keyword evidence="1" id="KW-0472">Membrane</keyword>
<name>A0A7W5CIR5_9MICO</name>
<evidence type="ECO:0000313" key="2">
    <source>
        <dbReference type="EMBL" id="MBB3158431.1"/>
    </source>
</evidence>